<keyword evidence="3 5" id="KW-1133">Transmembrane helix</keyword>
<dbReference type="EMBL" id="BJWL01000003">
    <property type="protein sequence ID" value="GFY84204.1"/>
    <property type="molecule type" value="Genomic_DNA"/>
</dbReference>
<evidence type="ECO:0000313" key="7">
    <source>
        <dbReference type="EMBL" id="GFY84204.1"/>
    </source>
</evidence>
<evidence type="ECO:0000256" key="4">
    <source>
        <dbReference type="ARBA" id="ARBA00023136"/>
    </source>
</evidence>
<sequence length="177" mass="19142">MADQRNDEFANTDIESVATAQHKDLRRKKGLNWAAAVALLIITQIVLFVAIDLIILKAKTPKFRLSSAAIDGLTVSNATATPSFSVSFNAVYAVKNPNFGPFEYLDTHITFSYRGKRVGEAKVTEARAKALSTKKVGFKVNVSSRSVSTDSNLGSDIDSGKLGLTVGSELRGQVEYI</sequence>
<keyword evidence="2 5" id="KW-0812">Transmembrane</keyword>
<evidence type="ECO:0000256" key="1">
    <source>
        <dbReference type="ARBA" id="ARBA00004167"/>
    </source>
</evidence>
<dbReference type="InterPro" id="IPR004864">
    <property type="entry name" value="LEA_2"/>
</dbReference>
<dbReference type="GO" id="GO:0098542">
    <property type="term" value="P:defense response to other organism"/>
    <property type="evidence" value="ECO:0007669"/>
    <property type="project" value="InterPro"/>
</dbReference>
<reference evidence="7 8" key="1">
    <citation type="submission" date="2019-07" db="EMBL/GenBank/DDBJ databases">
        <title>De Novo Assembly of kiwifruit Actinidia rufa.</title>
        <authorList>
            <person name="Sugita-Konishi S."/>
            <person name="Sato K."/>
            <person name="Mori E."/>
            <person name="Abe Y."/>
            <person name="Kisaki G."/>
            <person name="Hamano K."/>
            <person name="Suezawa K."/>
            <person name="Otani M."/>
            <person name="Fukuda T."/>
            <person name="Manabe T."/>
            <person name="Gomi K."/>
            <person name="Tabuchi M."/>
            <person name="Akimitsu K."/>
            <person name="Kataoka I."/>
        </authorList>
    </citation>
    <scope>NUCLEOTIDE SEQUENCE [LARGE SCALE GENOMIC DNA]</scope>
    <source>
        <strain evidence="8">cv. Fuchu</strain>
    </source>
</reference>
<name>A0A7J0ECH0_9ERIC</name>
<dbReference type="Pfam" id="PF03168">
    <property type="entry name" value="LEA_2"/>
    <property type="match status" value="1"/>
</dbReference>
<dbReference type="Proteomes" id="UP000585474">
    <property type="component" value="Unassembled WGS sequence"/>
</dbReference>
<feature type="transmembrane region" description="Helical" evidence="5">
    <location>
        <begin position="33"/>
        <end position="56"/>
    </location>
</feature>
<keyword evidence="4 5" id="KW-0472">Membrane</keyword>
<dbReference type="SUPFAM" id="SSF117070">
    <property type="entry name" value="LEA14-like"/>
    <property type="match status" value="1"/>
</dbReference>
<protein>
    <recommendedName>
        <fullName evidence="6">Late embryogenesis abundant protein LEA-2 subgroup domain-containing protein</fullName>
    </recommendedName>
</protein>
<proteinExistence type="predicted"/>
<dbReference type="InterPro" id="IPR044839">
    <property type="entry name" value="NDR1-like"/>
</dbReference>
<comment type="subcellular location">
    <subcellularLocation>
        <location evidence="1">Membrane</location>
        <topology evidence="1">Single-pass membrane protein</topology>
    </subcellularLocation>
</comment>
<keyword evidence="8" id="KW-1185">Reference proteome</keyword>
<accession>A0A7J0ECH0</accession>
<dbReference type="AlphaFoldDB" id="A0A7J0ECH0"/>
<evidence type="ECO:0000256" key="3">
    <source>
        <dbReference type="ARBA" id="ARBA00022989"/>
    </source>
</evidence>
<dbReference type="PANTHER" id="PTHR31234:SF2">
    <property type="entry name" value="OS05G0199100 PROTEIN"/>
    <property type="match status" value="1"/>
</dbReference>
<dbReference type="GO" id="GO:0016020">
    <property type="term" value="C:membrane"/>
    <property type="evidence" value="ECO:0007669"/>
    <property type="project" value="UniProtKB-SubCell"/>
</dbReference>
<dbReference type="PANTHER" id="PTHR31234">
    <property type="entry name" value="LATE EMBRYOGENESIS ABUNDANT (LEA) HYDROXYPROLINE-RICH GLYCOPROTEIN FAMILY"/>
    <property type="match status" value="1"/>
</dbReference>
<evidence type="ECO:0000313" key="8">
    <source>
        <dbReference type="Proteomes" id="UP000585474"/>
    </source>
</evidence>
<gene>
    <name evidence="7" type="ORF">Acr_03g0009780</name>
</gene>
<feature type="domain" description="Late embryogenesis abundant protein LEA-2 subgroup" evidence="6">
    <location>
        <begin position="93"/>
        <end position="175"/>
    </location>
</feature>
<dbReference type="Gene3D" id="2.60.40.1820">
    <property type="match status" value="1"/>
</dbReference>
<comment type="caution">
    <text evidence="7">The sequence shown here is derived from an EMBL/GenBank/DDBJ whole genome shotgun (WGS) entry which is preliminary data.</text>
</comment>
<evidence type="ECO:0000259" key="6">
    <source>
        <dbReference type="Pfam" id="PF03168"/>
    </source>
</evidence>
<dbReference type="OrthoDB" id="1630908at2759"/>
<organism evidence="7 8">
    <name type="scientific">Actinidia rufa</name>
    <dbReference type="NCBI Taxonomy" id="165716"/>
    <lineage>
        <taxon>Eukaryota</taxon>
        <taxon>Viridiplantae</taxon>
        <taxon>Streptophyta</taxon>
        <taxon>Embryophyta</taxon>
        <taxon>Tracheophyta</taxon>
        <taxon>Spermatophyta</taxon>
        <taxon>Magnoliopsida</taxon>
        <taxon>eudicotyledons</taxon>
        <taxon>Gunneridae</taxon>
        <taxon>Pentapetalae</taxon>
        <taxon>asterids</taxon>
        <taxon>Ericales</taxon>
        <taxon>Actinidiaceae</taxon>
        <taxon>Actinidia</taxon>
    </lineage>
</organism>
<evidence type="ECO:0000256" key="5">
    <source>
        <dbReference type="SAM" id="Phobius"/>
    </source>
</evidence>
<evidence type="ECO:0000256" key="2">
    <source>
        <dbReference type="ARBA" id="ARBA00022692"/>
    </source>
</evidence>